<feature type="compositionally biased region" description="Low complexity" evidence="1">
    <location>
        <begin position="1"/>
        <end position="20"/>
    </location>
</feature>
<feature type="region of interest" description="Disordered" evidence="1">
    <location>
        <begin position="97"/>
        <end position="117"/>
    </location>
</feature>
<gene>
    <name evidence="2" type="ORF">DLAC_11064</name>
</gene>
<sequence>MNTNNNNQQTTTTTTTSSTNIKTQQIPNAFTLTEGTTAQQIIDHLKIPEGDDKSNISKFNLNGSSLLNPEVTLDILIRTLGISLPTALSLLALRTTTPSGTQVEQDLSSHKRKLDEE</sequence>
<proteinExistence type="predicted"/>
<feature type="compositionally biased region" description="Basic and acidic residues" evidence="1">
    <location>
        <begin position="107"/>
        <end position="117"/>
    </location>
</feature>
<comment type="caution">
    <text evidence="2">The sequence shown here is derived from an EMBL/GenBank/DDBJ whole genome shotgun (WGS) entry which is preliminary data.</text>
</comment>
<evidence type="ECO:0000313" key="2">
    <source>
        <dbReference type="EMBL" id="KYQ88366.1"/>
    </source>
</evidence>
<reference evidence="2 3" key="1">
    <citation type="submission" date="2015-12" db="EMBL/GenBank/DDBJ databases">
        <title>Dictyostelia acquired genes for synthesis and detection of signals that induce cell-type specialization by lateral gene transfer from prokaryotes.</title>
        <authorList>
            <person name="Gloeckner G."/>
            <person name="Schaap P."/>
        </authorList>
    </citation>
    <scope>NUCLEOTIDE SEQUENCE [LARGE SCALE GENOMIC DNA]</scope>
    <source>
        <strain evidence="2 3">TK</strain>
    </source>
</reference>
<dbReference type="Proteomes" id="UP000076078">
    <property type="component" value="Unassembled WGS sequence"/>
</dbReference>
<evidence type="ECO:0000256" key="1">
    <source>
        <dbReference type="SAM" id="MobiDB-lite"/>
    </source>
</evidence>
<accession>A0A151Z329</accession>
<dbReference type="AlphaFoldDB" id="A0A151Z329"/>
<name>A0A151Z329_TIELA</name>
<evidence type="ECO:0000313" key="3">
    <source>
        <dbReference type="Proteomes" id="UP000076078"/>
    </source>
</evidence>
<dbReference type="InParanoid" id="A0A151Z329"/>
<keyword evidence="3" id="KW-1185">Reference proteome</keyword>
<feature type="region of interest" description="Disordered" evidence="1">
    <location>
        <begin position="1"/>
        <end position="23"/>
    </location>
</feature>
<protein>
    <submittedName>
        <fullName evidence="2">RING zinc finger-containing protein</fullName>
    </submittedName>
</protein>
<organism evidence="2 3">
    <name type="scientific">Tieghemostelium lacteum</name>
    <name type="common">Slime mold</name>
    <name type="synonym">Dictyostelium lacteum</name>
    <dbReference type="NCBI Taxonomy" id="361077"/>
    <lineage>
        <taxon>Eukaryota</taxon>
        <taxon>Amoebozoa</taxon>
        <taxon>Evosea</taxon>
        <taxon>Eumycetozoa</taxon>
        <taxon>Dictyostelia</taxon>
        <taxon>Dictyosteliales</taxon>
        <taxon>Raperosteliaceae</taxon>
        <taxon>Tieghemostelium</taxon>
    </lineage>
</organism>
<dbReference type="EMBL" id="LODT01000051">
    <property type="protein sequence ID" value="KYQ88366.1"/>
    <property type="molecule type" value="Genomic_DNA"/>
</dbReference>